<organism evidence="2 3">
    <name type="scientific">Vitis vinifera</name>
    <name type="common">Grape</name>
    <dbReference type="NCBI Taxonomy" id="29760"/>
    <lineage>
        <taxon>Eukaryota</taxon>
        <taxon>Viridiplantae</taxon>
        <taxon>Streptophyta</taxon>
        <taxon>Embryophyta</taxon>
        <taxon>Tracheophyta</taxon>
        <taxon>Spermatophyta</taxon>
        <taxon>Magnoliopsida</taxon>
        <taxon>eudicotyledons</taxon>
        <taxon>Gunneridae</taxon>
        <taxon>Pentapetalae</taxon>
        <taxon>rosids</taxon>
        <taxon>Vitales</taxon>
        <taxon>Vitaceae</taxon>
        <taxon>Viteae</taxon>
        <taxon>Vitis</taxon>
    </lineage>
</organism>
<proteinExistence type="predicted"/>
<feature type="region of interest" description="Disordered" evidence="1">
    <location>
        <begin position="38"/>
        <end position="67"/>
    </location>
</feature>
<reference evidence="2 3" key="1">
    <citation type="journal article" date="2018" name="PLoS Genet.">
        <title>Population sequencing reveals clonal diversity and ancestral inbreeding in the grapevine cultivar Chardonnay.</title>
        <authorList>
            <person name="Roach M.J."/>
            <person name="Johnson D.L."/>
            <person name="Bohlmann J."/>
            <person name="van Vuuren H.J."/>
            <person name="Jones S.J."/>
            <person name="Pretorius I.S."/>
            <person name="Schmidt S.A."/>
            <person name="Borneman A.R."/>
        </authorList>
    </citation>
    <scope>NUCLEOTIDE SEQUENCE [LARGE SCALE GENOMIC DNA]</scope>
    <source>
        <strain evidence="3">cv. Chardonnay</strain>
        <tissue evidence="2">Leaf</tissue>
    </source>
</reference>
<dbReference type="AlphaFoldDB" id="A0A438JAM7"/>
<accession>A0A438JAM7</accession>
<name>A0A438JAM7_VITVI</name>
<comment type="caution">
    <text evidence="2">The sequence shown here is derived from an EMBL/GenBank/DDBJ whole genome shotgun (WGS) entry which is preliminary data.</text>
</comment>
<dbReference type="EMBL" id="QGNW01000053">
    <property type="protein sequence ID" value="RVX06025.1"/>
    <property type="molecule type" value="Genomic_DNA"/>
</dbReference>
<dbReference type="Proteomes" id="UP000288805">
    <property type="component" value="Unassembled WGS sequence"/>
</dbReference>
<sequence length="122" mass="13686">MNDDESCFILGRLNSKELLRKISCCILNIKDGNNTEWRGGGDCGRQGRKLKDSSTGDASRQRQSPLGSCADSDLISWLRGLALNPCNYEASKESGGRLWDQLLKLRKIMFLTHSEFPRDHPS</sequence>
<evidence type="ECO:0000313" key="2">
    <source>
        <dbReference type="EMBL" id="RVX06025.1"/>
    </source>
</evidence>
<protein>
    <submittedName>
        <fullName evidence="2">Uncharacterized protein</fullName>
    </submittedName>
</protein>
<evidence type="ECO:0000256" key="1">
    <source>
        <dbReference type="SAM" id="MobiDB-lite"/>
    </source>
</evidence>
<feature type="compositionally biased region" description="Polar residues" evidence="1">
    <location>
        <begin position="55"/>
        <end position="66"/>
    </location>
</feature>
<gene>
    <name evidence="2" type="ORF">CK203_018733</name>
</gene>
<evidence type="ECO:0000313" key="3">
    <source>
        <dbReference type="Proteomes" id="UP000288805"/>
    </source>
</evidence>